<dbReference type="OrthoDB" id="1098499at2"/>
<proteinExistence type="predicted"/>
<dbReference type="RefSeq" id="WP_106603635.1">
    <property type="nucleotide sequence ID" value="NZ_PYGK01000008.1"/>
</dbReference>
<dbReference type="AlphaFoldDB" id="A0A2P8G2E7"/>
<evidence type="ECO:0000313" key="2">
    <source>
        <dbReference type="Proteomes" id="UP000240978"/>
    </source>
</evidence>
<organism evidence="1 2">
    <name type="scientific">Chitinophaga ginsengisoli</name>
    <dbReference type="NCBI Taxonomy" id="363837"/>
    <lineage>
        <taxon>Bacteria</taxon>
        <taxon>Pseudomonadati</taxon>
        <taxon>Bacteroidota</taxon>
        <taxon>Chitinophagia</taxon>
        <taxon>Chitinophagales</taxon>
        <taxon>Chitinophagaceae</taxon>
        <taxon>Chitinophaga</taxon>
    </lineage>
</organism>
<comment type="caution">
    <text evidence="1">The sequence shown here is derived from an EMBL/GenBank/DDBJ whole genome shotgun (WGS) entry which is preliminary data.</text>
</comment>
<dbReference type="PROSITE" id="PS51257">
    <property type="entry name" value="PROKAR_LIPOPROTEIN"/>
    <property type="match status" value="1"/>
</dbReference>
<accession>A0A2P8G2E7</accession>
<dbReference type="EMBL" id="PYGK01000008">
    <property type="protein sequence ID" value="PSL28164.1"/>
    <property type="molecule type" value="Genomic_DNA"/>
</dbReference>
<gene>
    <name evidence="1" type="ORF">CLV42_10883</name>
</gene>
<protein>
    <submittedName>
        <fullName evidence="1">Uncharacterized protein</fullName>
    </submittedName>
</protein>
<name>A0A2P8G2E7_9BACT</name>
<keyword evidence="2" id="KW-1185">Reference proteome</keyword>
<reference evidence="1 2" key="1">
    <citation type="submission" date="2018-03" db="EMBL/GenBank/DDBJ databases">
        <title>Genomic Encyclopedia of Archaeal and Bacterial Type Strains, Phase II (KMG-II): from individual species to whole genera.</title>
        <authorList>
            <person name="Goeker M."/>
        </authorList>
    </citation>
    <scope>NUCLEOTIDE SEQUENCE [LARGE SCALE GENOMIC DNA]</scope>
    <source>
        <strain evidence="1 2">DSM 18107</strain>
    </source>
</reference>
<dbReference type="Proteomes" id="UP000240978">
    <property type="component" value="Unassembled WGS sequence"/>
</dbReference>
<evidence type="ECO:0000313" key="1">
    <source>
        <dbReference type="EMBL" id="PSL28164.1"/>
    </source>
</evidence>
<sequence length="490" mass="52852">MFKRHLPTCIAVCIALLSFGCKKENKLPISSEISAIVKPFGVPAYSFNWEVSDYMPTPPGYSIFVPWANGSVKGFPSDIWYDMKAADGWELVYNEFNPTASSLPANPFFVLYNKYRGVLRIYEYVTTTGFVNSSYLTSGLNLSPNNINSNMLNYIGQDLIDVSVKHTVITKVESTQIATGVWYAAQYEIAYDPSIASSTYQQIGLNWTLKWTNISGVSLGGTSTGTLNGTISNTTNGFNVGSLGTGALEAAGLSVFDNNKGNDANHPGNGNKLGLPASIFEAAQKGMKDGLTGIITNVFSAIFGGSTTTTQQVNLTMNANITLNGTISSNGALIPDPGLGLGVPGTSNSQSAPGLIPFYNKPMGVFYITGKPIVDVTRTEEVLDTSYFTHSFSLEPGSYQIVYNPEVLSIANIQNVRTEVLLIDPPYPATANFQIGSHTAGYAWSVTFGPAGYFDWYWPIAVRIAFDVVPKNGAPKSTIVKTFYATIKHV</sequence>